<dbReference type="PANTHER" id="PTHR43744">
    <property type="entry name" value="ABC TRANSPORTER PERMEASE PROTEIN MG189-RELATED-RELATED"/>
    <property type="match status" value="1"/>
</dbReference>
<keyword evidence="6 7" id="KW-0472">Membrane</keyword>
<dbReference type="Proteomes" id="UP001139347">
    <property type="component" value="Unassembled WGS sequence"/>
</dbReference>
<feature type="transmembrane region" description="Helical" evidence="7">
    <location>
        <begin position="97"/>
        <end position="120"/>
    </location>
</feature>
<dbReference type="RefSeq" id="WP_244720201.1">
    <property type="nucleotide sequence ID" value="NZ_JALIRP010000001.1"/>
</dbReference>
<evidence type="ECO:0000256" key="3">
    <source>
        <dbReference type="ARBA" id="ARBA00022475"/>
    </source>
</evidence>
<evidence type="ECO:0000256" key="2">
    <source>
        <dbReference type="ARBA" id="ARBA00022448"/>
    </source>
</evidence>
<comment type="subcellular location">
    <subcellularLocation>
        <location evidence="1 7">Cell membrane</location>
        <topology evidence="1 7">Multi-pass membrane protein</topology>
    </subcellularLocation>
</comment>
<gene>
    <name evidence="9" type="ORF">MUG84_03745</name>
</gene>
<evidence type="ECO:0000313" key="9">
    <source>
        <dbReference type="EMBL" id="MCJ8010858.1"/>
    </source>
</evidence>
<feature type="transmembrane region" description="Helical" evidence="7">
    <location>
        <begin position="132"/>
        <end position="150"/>
    </location>
</feature>
<dbReference type="GO" id="GO:0005886">
    <property type="term" value="C:plasma membrane"/>
    <property type="evidence" value="ECO:0007669"/>
    <property type="project" value="UniProtKB-SubCell"/>
</dbReference>
<dbReference type="CDD" id="cd06261">
    <property type="entry name" value="TM_PBP2"/>
    <property type="match status" value="1"/>
</dbReference>
<feature type="transmembrane region" description="Helical" evidence="7">
    <location>
        <begin position="289"/>
        <end position="307"/>
    </location>
</feature>
<dbReference type="Gene3D" id="1.10.3720.10">
    <property type="entry name" value="MetI-like"/>
    <property type="match status" value="1"/>
</dbReference>
<evidence type="ECO:0000256" key="4">
    <source>
        <dbReference type="ARBA" id="ARBA00022692"/>
    </source>
</evidence>
<evidence type="ECO:0000256" key="6">
    <source>
        <dbReference type="ARBA" id="ARBA00023136"/>
    </source>
</evidence>
<protein>
    <submittedName>
        <fullName evidence="9">Carbohydrate ABC transporter permease</fullName>
    </submittedName>
</protein>
<sequence>MSDIVMRIKRHIQVYQPPMKKFLFGMQISDGMVYKAATYLVLTIFGFIFLYPLLYMLSTSLMSNLDLVDNTVEWLPTSLYTFNYEATWKALKMPGSYVTTILLAGASTLSVILSSALVGYGLARFHFPGKKLVFALLLFTFIVPKALFFIPKFQIFMQLGLKGNLGALVVPALTGQGEQAALFILIFYQFFRMIPKVLEEAACIDGAGAIRTFWNIAIPMVGPAFIIVGVYGFSIYWNETFLTSFYLDGKIQTVPMLLGNLQESFGGVVAASKKEVGNNPNWSFSEAKAFAGTILSIAPLAILYLIVQRWFVQSIDKTGITGE</sequence>
<feature type="transmembrane region" description="Helical" evidence="7">
    <location>
        <begin position="170"/>
        <end position="191"/>
    </location>
</feature>
<dbReference type="SUPFAM" id="SSF161098">
    <property type="entry name" value="MetI-like"/>
    <property type="match status" value="1"/>
</dbReference>
<evidence type="ECO:0000313" key="10">
    <source>
        <dbReference type="Proteomes" id="UP001139347"/>
    </source>
</evidence>
<feature type="transmembrane region" description="Helical" evidence="7">
    <location>
        <begin position="36"/>
        <end position="57"/>
    </location>
</feature>
<evidence type="ECO:0000256" key="5">
    <source>
        <dbReference type="ARBA" id="ARBA00022989"/>
    </source>
</evidence>
<dbReference type="PANTHER" id="PTHR43744:SF6">
    <property type="entry name" value="ABC TRANSPORTER PERMEASE PROTEIN YESQ-RELATED"/>
    <property type="match status" value="1"/>
</dbReference>
<proteinExistence type="inferred from homology"/>
<feature type="transmembrane region" description="Helical" evidence="7">
    <location>
        <begin position="212"/>
        <end position="237"/>
    </location>
</feature>
<evidence type="ECO:0000256" key="1">
    <source>
        <dbReference type="ARBA" id="ARBA00004651"/>
    </source>
</evidence>
<keyword evidence="4 7" id="KW-0812">Transmembrane</keyword>
<keyword evidence="2 7" id="KW-0813">Transport</keyword>
<organism evidence="9 10">
    <name type="scientific">Paenibacillus mangrovi</name>
    <dbReference type="NCBI Taxonomy" id="2931978"/>
    <lineage>
        <taxon>Bacteria</taxon>
        <taxon>Bacillati</taxon>
        <taxon>Bacillota</taxon>
        <taxon>Bacilli</taxon>
        <taxon>Bacillales</taxon>
        <taxon>Paenibacillaceae</taxon>
        <taxon>Paenibacillus</taxon>
    </lineage>
</organism>
<dbReference type="PROSITE" id="PS50928">
    <property type="entry name" value="ABC_TM1"/>
    <property type="match status" value="1"/>
</dbReference>
<dbReference type="GO" id="GO:0055085">
    <property type="term" value="P:transmembrane transport"/>
    <property type="evidence" value="ECO:0007669"/>
    <property type="project" value="InterPro"/>
</dbReference>
<dbReference type="InterPro" id="IPR035906">
    <property type="entry name" value="MetI-like_sf"/>
</dbReference>
<accession>A0A9X1WNJ9</accession>
<evidence type="ECO:0000259" key="8">
    <source>
        <dbReference type="PROSITE" id="PS50928"/>
    </source>
</evidence>
<comment type="caution">
    <text evidence="9">The sequence shown here is derived from an EMBL/GenBank/DDBJ whole genome shotgun (WGS) entry which is preliminary data.</text>
</comment>
<evidence type="ECO:0000256" key="7">
    <source>
        <dbReference type="RuleBase" id="RU363032"/>
    </source>
</evidence>
<keyword evidence="5 7" id="KW-1133">Transmembrane helix</keyword>
<reference evidence="9" key="1">
    <citation type="submission" date="2022-04" db="EMBL/GenBank/DDBJ databases">
        <title>Paenibacillus mangrovi sp. nov., a novel endophytic bacterium isolated from bark of Kandelia candel.</title>
        <authorList>
            <person name="Tuo L."/>
        </authorList>
    </citation>
    <scope>NUCLEOTIDE SEQUENCE</scope>
    <source>
        <strain evidence="9">KQZ6P-2</strain>
    </source>
</reference>
<dbReference type="AlphaFoldDB" id="A0A9X1WNJ9"/>
<dbReference type="EMBL" id="JALIRP010000001">
    <property type="protein sequence ID" value="MCJ8010858.1"/>
    <property type="molecule type" value="Genomic_DNA"/>
</dbReference>
<comment type="similarity">
    <text evidence="7">Belongs to the binding-protein-dependent transport system permease family.</text>
</comment>
<dbReference type="InterPro" id="IPR000515">
    <property type="entry name" value="MetI-like"/>
</dbReference>
<name>A0A9X1WNJ9_9BACL</name>
<feature type="domain" description="ABC transmembrane type-1" evidence="8">
    <location>
        <begin position="97"/>
        <end position="307"/>
    </location>
</feature>
<dbReference type="Pfam" id="PF00528">
    <property type="entry name" value="BPD_transp_1"/>
    <property type="match status" value="1"/>
</dbReference>
<keyword evidence="3" id="KW-1003">Cell membrane</keyword>
<keyword evidence="10" id="KW-1185">Reference proteome</keyword>